<dbReference type="Proteomes" id="UP000605392">
    <property type="component" value="Unassembled WGS sequence"/>
</dbReference>
<comment type="caution">
    <text evidence="1">The sequence shown here is derived from an EMBL/GenBank/DDBJ whole genome shotgun (WGS) entry which is preliminary data.</text>
</comment>
<dbReference type="EMBL" id="BMFN01000003">
    <property type="protein sequence ID" value="GGF75062.1"/>
    <property type="molecule type" value="Genomic_DNA"/>
</dbReference>
<keyword evidence="2" id="KW-1185">Reference proteome</keyword>
<name>A0ACB5PV82_9BACT</name>
<evidence type="ECO:0000313" key="1">
    <source>
        <dbReference type="EMBL" id="GGF75062.1"/>
    </source>
</evidence>
<protein>
    <submittedName>
        <fullName evidence="1">Uncharacterized protein</fullName>
    </submittedName>
</protein>
<proteinExistence type="predicted"/>
<evidence type="ECO:0000313" key="2">
    <source>
        <dbReference type="Proteomes" id="UP000605392"/>
    </source>
</evidence>
<accession>A0ACB5PV82</accession>
<sequence>MNSLNTSHPIPPKRTGLTKCWIVWNNGWKKTYQSYDTSGRYEVDDPREYGIRGLKKLVAKWGDSVAQAIIYDNKTGQKIESFNRGVWIHNGE</sequence>
<organism evidence="1 2">
    <name type="scientific">Hymenobacter qilianensis</name>
    <dbReference type="NCBI Taxonomy" id="1385715"/>
    <lineage>
        <taxon>Bacteria</taxon>
        <taxon>Pseudomonadati</taxon>
        <taxon>Bacteroidota</taxon>
        <taxon>Cytophagia</taxon>
        <taxon>Cytophagales</taxon>
        <taxon>Hymenobacteraceae</taxon>
        <taxon>Hymenobacter</taxon>
    </lineage>
</organism>
<gene>
    <name evidence="1" type="ORF">GCM10011375_32690</name>
</gene>
<reference evidence="1 2" key="1">
    <citation type="journal article" date="2019" name="Int. J. Syst. Evol. Microbiol.">
        <title>The Global Catalogue of Microorganisms (GCM) 10K type strain sequencing project: providing services to taxonomists for standard genome sequencing and annotation.</title>
        <authorList>
            <consortium name="The Broad Institute Genomics Platform"/>
            <consortium name="The Broad Institute Genome Sequencing Center for Infectious Disease"/>
            <person name="Wu L."/>
            <person name="Ma J."/>
        </authorList>
    </citation>
    <scope>NUCLEOTIDE SEQUENCE [LARGE SCALE GENOMIC DNA]</scope>
    <source>
        <strain evidence="1 2">CGMCC 1.12720</strain>
    </source>
</reference>